<reference evidence="2" key="2">
    <citation type="submission" date="2022-06" db="UniProtKB">
        <authorList>
            <consortium name="EnsemblMetazoa"/>
        </authorList>
    </citation>
    <scope>IDENTIFICATION</scope>
    <source>
        <strain evidence="2">PS312</strain>
    </source>
</reference>
<accession>A0A8R1V450</accession>
<feature type="region of interest" description="Disordered" evidence="1">
    <location>
        <begin position="101"/>
        <end position="126"/>
    </location>
</feature>
<evidence type="ECO:0000313" key="2">
    <source>
        <dbReference type="EnsemblMetazoa" id="PPA46409.1"/>
    </source>
</evidence>
<sequence length="126" mass="13767">MEKFIDERKNSPDSPIEFVPNIDTNRDKGCNNYGLEVVDADLTMVGKRFCSITRNGYSFLSKTNVIGFYVYSIPGLGFFGNATFAVEGTPVVPITTTTLAPTTQTKTTTTIEPLPLPGNPSQQPLQ</sequence>
<evidence type="ECO:0000313" key="3">
    <source>
        <dbReference type="Proteomes" id="UP000005239"/>
    </source>
</evidence>
<protein>
    <submittedName>
        <fullName evidence="2">Uncharacterized protein</fullName>
    </submittedName>
</protein>
<dbReference type="Proteomes" id="UP000005239">
    <property type="component" value="Unassembled WGS sequence"/>
</dbReference>
<feature type="compositionally biased region" description="Low complexity" evidence="1">
    <location>
        <begin position="101"/>
        <end position="113"/>
    </location>
</feature>
<proteinExistence type="predicted"/>
<reference evidence="3" key="1">
    <citation type="journal article" date="2008" name="Nat. Genet.">
        <title>The Pristionchus pacificus genome provides a unique perspective on nematode lifestyle and parasitism.</title>
        <authorList>
            <person name="Dieterich C."/>
            <person name="Clifton S.W."/>
            <person name="Schuster L.N."/>
            <person name="Chinwalla A."/>
            <person name="Delehaunty K."/>
            <person name="Dinkelacker I."/>
            <person name="Fulton L."/>
            <person name="Fulton R."/>
            <person name="Godfrey J."/>
            <person name="Minx P."/>
            <person name="Mitreva M."/>
            <person name="Roeseler W."/>
            <person name="Tian H."/>
            <person name="Witte H."/>
            <person name="Yang S.P."/>
            <person name="Wilson R.K."/>
            <person name="Sommer R.J."/>
        </authorList>
    </citation>
    <scope>NUCLEOTIDE SEQUENCE [LARGE SCALE GENOMIC DNA]</scope>
    <source>
        <strain evidence="3">PS312</strain>
    </source>
</reference>
<name>A0A2A6BUB9_PRIPA</name>
<organism evidence="2 3">
    <name type="scientific">Pristionchus pacificus</name>
    <name type="common">Parasitic nematode worm</name>
    <dbReference type="NCBI Taxonomy" id="54126"/>
    <lineage>
        <taxon>Eukaryota</taxon>
        <taxon>Metazoa</taxon>
        <taxon>Ecdysozoa</taxon>
        <taxon>Nematoda</taxon>
        <taxon>Chromadorea</taxon>
        <taxon>Rhabditida</taxon>
        <taxon>Rhabditina</taxon>
        <taxon>Diplogasteromorpha</taxon>
        <taxon>Diplogasteroidea</taxon>
        <taxon>Neodiplogasteridae</taxon>
        <taxon>Pristionchus</taxon>
    </lineage>
</organism>
<dbReference type="AlphaFoldDB" id="A0A2A6BUB9"/>
<keyword evidence="3" id="KW-1185">Reference proteome</keyword>
<accession>A0A2A6BUB9</accession>
<gene>
    <name evidence="2" type="primary">WBGene00284778</name>
</gene>
<evidence type="ECO:0000256" key="1">
    <source>
        <dbReference type="SAM" id="MobiDB-lite"/>
    </source>
</evidence>
<dbReference type="EnsemblMetazoa" id="PPA46409.1">
    <property type="protein sequence ID" value="PPA46409.1"/>
    <property type="gene ID" value="WBGene00284778"/>
</dbReference>